<dbReference type="Proteomes" id="UP001566132">
    <property type="component" value="Unassembled WGS sequence"/>
</dbReference>
<sequence length="140" mass="15827">MGMKTKRYYQKLFPLKNTLTAICYLTGAVGEDCQTNISEYNTSVRFNDLLAISNLSKIRCPEEEELVEQCLPEEVLTEYQTPGPHAADTLRNNCAVSTACLLEVLGQVQVIQVLILTQIQLYVYVHVLVHQLGKTYLQKC</sequence>
<proteinExistence type="predicted"/>
<reference evidence="1 2" key="1">
    <citation type="submission" date="2024-05" db="EMBL/GenBank/DDBJ databases">
        <title>Genetic variation in Jamaican populations of the coffee berry borer (Hypothenemus hampei).</title>
        <authorList>
            <person name="Errbii M."/>
            <person name="Myrie A."/>
        </authorList>
    </citation>
    <scope>NUCLEOTIDE SEQUENCE [LARGE SCALE GENOMIC DNA]</scope>
    <source>
        <strain evidence="1">JA-Hopewell-2020-01-JO</strain>
        <tissue evidence="1">Whole body</tissue>
    </source>
</reference>
<accession>A0ABD1EG66</accession>
<name>A0ABD1EG66_HYPHA</name>
<evidence type="ECO:0000313" key="1">
    <source>
        <dbReference type="EMBL" id="KAL1493671.1"/>
    </source>
</evidence>
<dbReference type="EMBL" id="JBDJPC010000007">
    <property type="protein sequence ID" value="KAL1493671.1"/>
    <property type="molecule type" value="Genomic_DNA"/>
</dbReference>
<protein>
    <submittedName>
        <fullName evidence="1">Uncharacterized protein</fullName>
    </submittedName>
</protein>
<comment type="caution">
    <text evidence="1">The sequence shown here is derived from an EMBL/GenBank/DDBJ whole genome shotgun (WGS) entry which is preliminary data.</text>
</comment>
<evidence type="ECO:0000313" key="2">
    <source>
        <dbReference type="Proteomes" id="UP001566132"/>
    </source>
</evidence>
<keyword evidence="2" id="KW-1185">Reference proteome</keyword>
<organism evidence="1 2">
    <name type="scientific">Hypothenemus hampei</name>
    <name type="common">Coffee berry borer</name>
    <dbReference type="NCBI Taxonomy" id="57062"/>
    <lineage>
        <taxon>Eukaryota</taxon>
        <taxon>Metazoa</taxon>
        <taxon>Ecdysozoa</taxon>
        <taxon>Arthropoda</taxon>
        <taxon>Hexapoda</taxon>
        <taxon>Insecta</taxon>
        <taxon>Pterygota</taxon>
        <taxon>Neoptera</taxon>
        <taxon>Endopterygota</taxon>
        <taxon>Coleoptera</taxon>
        <taxon>Polyphaga</taxon>
        <taxon>Cucujiformia</taxon>
        <taxon>Curculionidae</taxon>
        <taxon>Scolytinae</taxon>
        <taxon>Hypothenemus</taxon>
    </lineage>
</organism>
<gene>
    <name evidence="1" type="ORF">ABEB36_009369</name>
</gene>
<dbReference type="AlphaFoldDB" id="A0ABD1EG66"/>
<feature type="non-terminal residue" evidence="1">
    <location>
        <position position="140"/>
    </location>
</feature>